<evidence type="ECO:0000256" key="3">
    <source>
        <dbReference type="ARBA" id="ARBA00022694"/>
    </source>
</evidence>
<dbReference type="PANTHER" id="PTHR46173">
    <property type="entry name" value="CCA TRNA NUCLEOTIDYLTRANSFERASE 1, MITOCHONDRIAL"/>
    <property type="match status" value="1"/>
</dbReference>
<dbReference type="Gene3D" id="1.10.3090.10">
    <property type="entry name" value="cca-adding enzyme, domain 2"/>
    <property type="match status" value="1"/>
</dbReference>
<dbReference type="Pfam" id="PF01743">
    <property type="entry name" value="PolyA_pol"/>
    <property type="match status" value="1"/>
</dbReference>
<evidence type="ECO:0000313" key="14">
    <source>
        <dbReference type="Proteomes" id="UP001300012"/>
    </source>
</evidence>
<evidence type="ECO:0000256" key="7">
    <source>
        <dbReference type="ARBA" id="ARBA00022842"/>
    </source>
</evidence>
<evidence type="ECO:0000256" key="1">
    <source>
        <dbReference type="ARBA" id="ARBA00001946"/>
    </source>
</evidence>
<dbReference type="InterPro" id="IPR043519">
    <property type="entry name" value="NT_sf"/>
</dbReference>
<organism evidence="13 14">
    <name type="scientific">Paenibacillus radicis</name>
    <name type="common">ex Xue et al. 2023</name>
    <dbReference type="NCBI Taxonomy" id="2972489"/>
    <lineage>
        <taxon>Bacteria</taxon>
        <taxon>Bacillati</taxon>
        <taxon>Bacillota</taxon>
        <taxon>Bacilli</taxon>
        <taxon>Bacillales</taxon>
        <taxon>Paenibacillaceae</taxon>
        <taxon>Paenibacillus</taxon>
    </lineage>
</organism>
<name>A0ABT1YR99_9BACL</name>
<dbReference type="SUPFAM" id="SSF81301">
    <property type="entry name" value="Nucleotidyltransferase"/>
    <property type="match status" value="1"/>
</dbReference>
<keyword evidence="2 9" id="KW-0808">Transferase</keyword>
<comment type="caution">
    <text evidence="13">The sequence shown here is derived from an EMBL/GenBank/DDBJ whole genome shotgun (WGS) entry which is preliminary data.</text>
</comment>
<dbReference type="Pfam" id="PF12627">
    <property type="entry name" value="PolyA_pol_RNAbd"/>
    <property type="match status" value="1"/>
</dbReference>
<dbReference type="EMBL" id="JANQBD010000020">
    <property type="protein sequence ID" value="MCR8634500.1"/>
    <property type="molecule type" value="Genomic_DNA"/>
</dbReference>
<evidence type="ECO:0000259" key="11">
    <source>
        <dbReference type="Pfam" id="PF12627"/>
    </source>
</evidence>
<feature type="domain" description="Poly A polymerase head" evidence="10">
    <location>
        <begin position="23"/>
        <end position="143"/>
    </location>
</feature>
<keyword evidence="4 13" id="KW-0548">Nucleotidyltransferase</keyword>
<feature type="domain" description="tRNA nucleotidyltransferase/poly(A) polymerase RNA and SrmB- binding" evidence="11">
    <location>
        <begin position="170"/>
        <end position="225"/>
    </location>
</feature>
<accession>A0ABT1YR99</accession>
<feature type="domain" description="CCA-adding enzyme C-terminal" evidence="12">
    <location>
        <begin position="252"/>
        <end position="414"/>
    </location>
</feature>
<dbReference type="Pfam" id="PF13735">
    <property type="entry name" value="tRNA_NucTran2_2"/>
    <property type="match status" value="1"/>
</dbReference>
<dbReference type="RefSeq" id="WP_258216057.1">
    <property type="nucleotide sequence ID" value="NZ_JANQBD010000020.1"/>
</dbReference>
<dbReference type="GO" id="GO:0004810">
    <property type="term" value="F:CCA tRNA nucleotidyltransferase activity"/>
    <property type="evidence" value="ECO:0007669"/>
    <property type="project" value="UniProtKB-EC"/>
</dbReference>
<dbReference type="InterPro" id="IPR032828">
    <property type="entry name" value="PolyA_RNA-bd"/>
</dbReference>
<dbReference type="CDD" id="cd05398">
    <property type="entry name" value="NT_ClassII-CCAase"/>
    <property type="match status" value="1"/>
</dbReference>
<dbReference type="Gene3D" id="1.10.246.80">
    <property type="match status" value="1"/>
</dbReference>
<keyword evidence="7" id="KW-0460">Magnesium</keyword>
<evidence type="ECO:0000313" key="13">
    <source>
        <dbReference type="EMBL" id="MCR8634500.1"/>
    </source>
</evidence>
<dbReference type="Gene3D" id="3.30.460.10">
    <property type="entry name" value="Beta Polymerase, domain 2"/>
    <property type="match status" value="1"/>
</dbReference>
<keyword evidence="5" id="KW-0479">Metal-binding</keyword>
<keyword evidence="14" id="KW-1185">Reference proteome</keyword>
<evidence type="ECO:0000259" key="10">
    <source>
        <dbReference type="Pfam" id="PF01743"/>
    </source>
</evidence>
<evidence type="ECO:0000256" key="4">
    <source>
        <dbReference type="ARBA" id="ARBA00022695"/>
    </source>
</evidence>
<evidence type="ECO:0000256" key="8">
    <source>
        <dbReference type="ARBA" id="ARBA00022884"/>
    </source>
</evidence>
<dbReference type="PANTHER" id="PTHR46173:SF1">
    <property type="entry name" value="CCA TRNA NUCLEOTIDYLTRANSFERASE 1, MITOCHONDRIAL"/>
    <property type="match status" value="1"/>
</dbReference>
<keyword evidence="3" id="KW-0819">tRNA processing</keyword>
<proteinExistence type="inferred from homology"/>
<evidence type="ECO:0000256" key="9">
    <source>
        <dbReference type="RuleBase" id="RU003953"/>
    </source>
</evidence>
<dbReference type="InterPro" id="IPR050264">
    <property type="entry name" value="Bact_CCA-adding_enz_type3_sf"/>
</dbReference>
<dbReference type="Proteomes" id="UP001300012">
    <property type="component" value="Unassembled WGS sequence"/>
</dbReference>
<comment type="similarity">
    <text evidence="9">Belongs to the tRNA nucleotidyltransferase/poly(A) polymerase family.</text>
</comment>
<gene>
    <name evidence="13" type="ORF">NV381_25220</name>
</gene>
<keyword evidence="8 9" id="KW-0694">RNA-binding</keyword>
<dbReference type="NCBIfam" id="NF009814">
    <property type="entry name" value="PRK13299.1"/>
    <property type="match status" value="1"/>
</dbReference>
<protein>
    <submittedName>
        <fullName evidence="13">CCA tRNA nucleotidyltransferase</fullName>
        <ecNumber evidence="13">2.7.7.72</ecNumber>
    </submittedName>
</protein>
<keyword evidence="6" id="KW-0547">Nucleotide-binding</keyword>
<dbReference type="SUPFAM" id="SSF81891">
    <property type="entry name" value="Poly A polymerase C-terminal region-like"/>
    <property type="match status" value="1"/>
</dbReference>
<dbReference type="InterPro" id="IPR002646">
    <property type="entry name" value="PolA_pol_head_dom"/>
</dbReference>
<comment type="cofactor">
    <cofactor evidence="1">
        <name>Mg(2+)</name>
        <dbReference type="ChEBI" id="CHEBI:18420"/>
    </cofactor>
</comment>
<evidence type="ECO:0000259" key="12">
    <source>
        <dbReference type="Pfam" id="PF13735"/>
    </source>
</evidence>
<evidence type="ECO:0000256" key="6">
    <source>
        <dbReference type="ARBA" id="ARBA00022741"/>
    </source>
</evidence>
<dbReference type="InterPro" id="IPR032810">
    <property type="entry name" value="CCA-adding_enz_C"/>
</dbReference>
<reference evidence="13 14" key="1">
    <citation type="submission" date="2022-08" db="EMBL/GenBank/DDBJ databases">
        <title>Paenibacillus endoradicis sp. nov., Paenibacillus radicibacter sp. nov and Paenibacillus pararadicis sp. nov., three cold-adapted plant growth-promoting bacteria isolated from root of Larix gmelinii in Great Khingan.</title>
        <authorList>
            <person name="Xue H."/>
        </authorList>
    </citation>
    <scope>NUCLEOTIDE SEQUENCE [LARGE SCALE GENOMIC DNA]</scope>
    <source>
        <strain evidence="13 14">N5-1-1-5</strain>
    </source>
</reference>
<dbReference type="EC" id="2.7.7.72" evidence="13"/>
<sequence length="433" mass="49717">MTQDLERKAKKIIGKLIDAGFEAYMVGGCVRDKHLKRPVKDFDIATSAKPEQVQQLFHRTIPTGLQHGTVSVMMEDSLFEVTTFRIESGYEDFRRPTEVQFIDSLYEDLRRRDFTMNAMALDVDGQLIDPFHGVDDMKNNLLRCVGDANERFQEDALRMLRCIRFAAHYGLEIEEQTWAALLKQAPLLEHIAMERVRMELERMIDGAAPAHAVQLLIDSQLLGHLKQTLRLADLKQVKLTRGWSSLKEPLYKWAYLYLCIRVSAAEAELELRQLTFSKQQLEQVRQIIAVAHHLRRQLTDETDEAALQEAWKLSAVTYGQQAVGGLHEIVTAAPEVLARFEVEAKWSEILINNGLDWLKDMPVHRLEDLELGGKELLAHISKPAGPWVSRVLAHLLREAAMQRLTNERDLLLAEAERYYEKVLQQESGTYEHK</sequence>
<evidence type="ECO:0000256" key="2">
    <source>
        <dbReference type="ARBA" id="ARBA00022679"/>
    </source>
</evidence>
<evidence type="ECO:0000256" key="5">
    <source>
        <dbReference type="ARBA" id="ARBA00022723"/>
    </source>
</evidence>